<protein>
    <submittedName>
        <fullName evidence="2">Uncharacterized protein</fullName>
    </submittedName>
</protein>
<dbReference type="EMBL" id="QGKV02002055">
    <property type="protein sequence ID" value="KAF3493813.1"/>
    <property type="molecule type" value="Genomic_DNA"/>
</dbReference>
<comment type="caution">
    <text evidence="2">The sequence shown here is derived from an EMBL/GenBank/DDBJ whole genome shotgun (WGS) entry which is preliminary data.</text>
</comment>
<accession>A0ABQ7A802</accession>
<evidence type="ECO:0000313" key="2">
    <source>
        <dbReference type="EMBL" id="KAF3493813.1"/>
    </source>
</evidence>
<gene>
    <name evidence="2" type="ORF">DY000_02053209</name>
</gene>
<name>A0ABQ7A802_BRACR</name>
<organism evidence="2 3">
    <name type="scientific">Brassica cretica</name>
    <name type="common">Mustard</name>
    <dbReference type="NCBI Taxonomy" id="69181"/>
    <lineage>
        <taxon>Eukaryota</taxon>
        <taxon>Viridiplantae</taxon>
        <taxon>Streptophyta</taxon>
        <taxon>Embryophyta</taxon>
        <taxon>Tracheophyta</taxon>
        <taxon>Spermatophyta</taxon>
        <taxon>Magnoliopsida</taxon>
        <taxon>eudicotyledons</taxon>
        <taxon>Gunneridae</taxon>
        <taxon>Pentapetalae</taxon>
        <taxon>rosids</taxon>
        <taxon>malvids</taxon>
        <taxon>Brassicales</taxon>
        <taxon>Brassicaceae</taxon>
        <taxon>Brassiceae</taxon>
        <taxon>Brassica</taxon>
    </lineage>
</organism>
<evidence type="ECO:0000256" key="1">
    <source>
        <dbReference type="SAM" id="MobiDB-lite"/>
    </source>
</evidence>
<feature type="region of interest" description="Disordered" evidence="1">
    <location>
        <begin position="211"/>
        <end position="233"/>
    </location>
</feature>
<dbReference type="Proteomes" id="UP000266723">
    <property type="component" value="Unassembled WGS sequence"/>
</dbReference>
<sequence>MATGSSARPFAIWKPVNVLDQFVCSAGRHMATGSVARPVTLCRPVQMLDAIGSFVRPVVLLSVFSEIGVNSVVAVFDPNTMRNVVASLVIGAEVGIDIDLRFFEELANISKNPGTPITFYINIKSRYGILRGKLNKTHEWFQCYFFVQIDPASVADLNAALRGNWNPSPSRASSDFASSVDWLLYFPILAVWDASYDDRLGRRGRCSLSLLRPPSPEPSRDAERSPSIRTGGVHRVIPAYADVLNDVVTGSSQ</sequence>
<proteinExistence type="predicted"/>
<keyword evidence="3" id="KW-1185">Reference proteome</keyword>
<evidence type="ECO:0000313" key="3">
    <source>
        <dbReference type="Proteomes" id="UP000266723"/>
    </source>
</evidence>
<reference evidence="2 3" key="1">
    <citation type="journal article" date="2020" name="BMC Genomics">
        <title>Intraspecific diversification of the crop wild relative Brassica cretica Lam. using demographic model selection.</title>
        <authorList>
            <person name="Kioukis A."/>
            <person name="Michalopoulou V.A."/>
            <person name="Briers L."/>
            <person name="Pirintsos S."/>
            <person name="Studholme D.J."/>
            <person name="Pavlidis P."/>
            <person name="Sarris P.F."/>
        </authorList>
    </citation>
    <scope>NUCLEOTIDE SEQUENCE [LARGE SCALE GENOMIC DNA]</scope>
    <source>
        <strain evidence="3">cv. PFS-1207/04</strain>
    </source>
</reference>